<dbReference type="SUPFAM" id="SSF55895">
    <property type="entry name" value="Ribonuclease Rh-like"/>
    <property type="match status" value="1"/>
</dbReference>
<comment type="similarity">
    <text evidence="1 2">Belongs to the RNase T2 family.</text>
</comment>
<dbReference type="GO" id="GO:0006401">
    <property type="term" value="P:RNA catabolic process"/>
    <property type="evidence" value="ECO:0007669"/>
    <property type="project" value="UniProtKB-ARBA"/>
</dbReference>
<evidence type="ECO:0000256" key="1">
    <source>
        <dbReference type="ARBA" id="ARBA00007469"/>
    </source>
</evidence>
<sequence>MRGLFFTFLGLFALIGATLAPSARADGERAGEFDYYVLALSWSPNWCEIEGDAKGSDQCDARHDHGWTLHGLWPQFHQGWPSYCRTPHGPPTRRMSNEMADIMGTAGLAWHQWKKHGTCTGLTGGQYYALMREAYTRVNRPAIFRKIPREVRLPASLVEEAFLKENPTWSKDSLTITCRDGFIQEARVCLSRDLEPVPCGRDVIKDCRMKDARFTPVR</sequence>
<keyword evidence="3" id="KW-0732">Signal</keyword>
<reference evidence="4 5" key="1">
    <citation type="submission" date="2015-09" db="EMBL/GenBank/DDBJ databases">
        <authorList>
            <consortium name="Swine Surveillance"/>
        </authorList>
    </citation>
    <scope>NUCLEOTIDE SEQUENCE [LARGE SCALE GENOMIC DNA]</scope>
    <source>
        <strain evidence="4 5">CECT 7557</strain>
    </source>
</reference>
<dbReference type="InterPro" id="IPR036430">
    <property type="entry name" value="RNase_T2-like_sf"/>
</dbReference>
<dbReference type="PROSITE" id="PS00531">
    <property type="entry name" value="RNASE_T2_2"/>
    <property type="match status" value="1"/>
</dbReference>
<keyword evidence="5" id="KW-1185">Reference proteome</keyword>
<dbReference type="Gene3D" id="3.90.730.10">
    <property type="entry name" value="Ribonuclease T2-like"/>
    <property type="match status" value="1"/>
</dbReference>
<dbReference type="STRING" id="928856.SAMN04488049_110104"/>
<accession>A0A0P1GBV4</accession>
<dbReference type="GO" id="GO:0003723">
    <property type="term" value="F:RNA binding"/>
    <property type="evidence" value="ECO:0007669"/>
    <property type="project" value="InterPro"/>
</dbReference>
<dbReference type="Pfam" id="PF00445">
    <property type="entry name" value="Ribonuclease_T2"/>
    <property type="match status" value="1"/>
</dbReference>
<dbReference type="PROSITE" id="PS00530">
    <property type="entry name" value="RNASE_T2_1"/>
    <property type="match status" value="1"/>
</dbReference>
<evidence type="ECO:0000256" key="2">
    <source>
        <dbReference type="RuleBase" id="RU004328"/>
    </source>
</evidence>
<dbReference type="Proteomes" id="UP000052022">
    <property type="component" value="Unassembled WGS sequence"/>
</dbReference>
<dbReference type="InterPro" id="IPR033130">
    <property type="entry name" value="RNase_T2_His_AS_2"/>
</dbReference>
<name>A0A0P1GBV4_9RHOB</name>
<dbReference type="GO" id="GO:0016787">
    <property type="term" value="F:hydrolase activity"/>
    <property type="evidence" value="ECO:0007669"/>
    <property type="project" value="UniProtKB-KW"/>
</dbReference>
<dbReference type="AlphaFoldDB" id="A0A0P1GBV4"/>
<evidence type="ECO:0000313" key="5">
    <source>
        <dbReference type="Proteomes" id="UP000052022"/>
    </source>
</evidence>
<dbReference type="CDD" id="cd01062">
    <property type="entry name" value="RNase_T2_prok"/>
    <property type="match status" value="1"/>
</dbReference>
<gene>
    <name evidence="4" type="primary">rna</name>
    <name evidence="4" type="ORF">TRM7557_02082</name>
</gene>
<dbReference type="InterPro" id="IPR001568">
    <property type="entry name" value="RNase_T2-like"/>
</dbReference>
<evidence type="ECO:0000256" key="3">
    <source>
        <dbReference type="SAM" id="SignalP"/>
    </source>
</evidence>
<dbReference type="PANTHER" id="PTHR11240:SF22">
    <property type="entry name" value="RIBONUCLEASE T2"/>
    <property type="match status" value="1"/>
</dbReference>
<dbReference type="PANTHER" id="PTHR11240">
    <property type="entry name" value="RIBONUCLEASE T2"/>
    <property type="match status" value="1"/>
</dbReference>
<organism evidence="4 5">
    <name type="scientific">Tritonibacter multivorans</name>
    <dbReference type="NCBI Taxonomy" id="928856"/>
    <lineage>
        <taxon>Bacteria</taxon>
        <taxon>Pseudomonadati</taxon>
        <taxon>Pseudomonadota</taxon>
        <taxon>Alphaproteobacteria</taxon>
        <taxon>Rhodobacterales</taxon>
        <taxon>Paracoccaceae</taxon>
        <taxon>Tritonibacter</taxon>
    </lineage>
</organism>
<dbReference type="InterPro" id="IPR018188">
    <property type="entry name" value="RNase_T2_His_AS_1"/>
</dbReference>
<feature type="chain" id="PRO_5006063269" evidence="3">
    <location>
        <begin position="26"/>
        <end position="218"/>
    </location>
</feature>
<evidence type="ECO:0000313" key="4">
    <source>
        <dbReference type="EMBL" id="CUH78868.1"/>
    </source>
</evidence>
<dbReference type="GO" id="GO:0033897">
    <property type="term" value="F:ribonuclease T2 activity"/>
    <property type="evidence" value="ECO:0007669"/>
    <property type="project" value="InterPro"/>
</dbReference>
<feature type="signal peptide" evidence="3">
    <location>
        <begin position="1"/>
        <end position="25"/>
    </location>
</feature>
<proteinExistence type="inferred from homology"/>
<keyword evidence="4" id="KW-0378">Hydrolase</keyword>
<dbReference type="OrthoDB" id="4720638at2"/>
<dbReference type="RefSeq" id="WP_058290135.1">
    <property type="nucleotide sequence ID" value="NZ_CYSD01000033.1"/>
</dbReference>
<dbReference type="EC" id="3.1.27.6" evidence="4"/>
<dbReference type="EMBL" id="CYSD01000033">
    <property type="protein sequence ID" value="CUH78868.1"/>
    <property type="molecule type" value="Genomic_DNA"/>
</dbReference>
<protein>
    <submittedName>
        <fullName evidence="4">Ribonuclease I</fullName>
        <ecNumber evidence="4">3.1.27.6</ecNumber>
    </submittedName>
</protein>
<dbReference type="InterPro" id="IPR039378">
    <property type="entry name" value="RNase_T2_prok"/>
</dbReference>